<dbReference type="EMBL" id="ML994670">
    <property type="protein sequence ID" value="KAF2179057.1"/>
    <property type="molecule type" value="Genomic_DNA"/>
</dbReference>
<dbReference type="OrthoDB" id="3766683at2759"/>
<gene>
    <name evidence="1" type="ORF">K469DRAFT_674710</name>
</gene>
<name>A0A6A6DHU6_9PEZI</name>
<dbReference type="AlphaFoldDB" id="A0A6A6DHU6"/>
<sequence>MEIRAKVHWNLNRFQAKVIAGEIGLQDVVGLTKSERIKVVQDRPYMDVFLGSIRLYKRVSKVLLYSFCPDIGRFIEPCDGRFIVRLPHGITNALAMKLAVLYMEEYTLDPYFRATDWKVRGDIAPYMDLAHTFSYIGMQAQADQLNAAIFLHMRKLPMRVNQIRGIWGRENRMYPSQYAEAMADNILTFSYTPEEDPFLRCVFGNTVGFLQDSPMKREYSASSKGSMSTNAPDTFSRMYSSSSIAMSSPLSDVDALEKYLDDPYNVALKQLVWTANTFPKVTPHEPEQYLVIMTLKRDFPLNGRVPGQMEMRILLQQKGVGDFMEDCD</sequence>
<proteinExistence type="predicted"/>
<dbReference type="Proteomes" id="UP000800200">
    <property type="component" value="Unassembled WGS sequence"/>
</dbReference>
<reference evidence="1" key="1">
    <citation type="journal article" date="2020" name="Stud. Mycol.">
        <title>101 Dothideomycetes genomes: a test case for predicting lifestyles and emergence of pathogens.</title>
        <authorList>
            <person name="Haridas S."/>
            <person name="Albert R."/>
            <person name="Binder M."/>
            <person name="Bloem J."/>
            <person name="Labutti K."/>
            <person name="Salamov A."/>
            <person name="Andreopoulos B."/>
            <person name="Baker S."/>
            <person name="Barry K."/>
            <person name="Bills G."/>
            <person name="Bluhm B."/>
            <person name="Cannon C."/>
            <person name="Castanera R."/>
            <person name="Culley D."/>
            <person name="Daum C."/>
            <person name="Ezra D."/>
            <person name="Gonzalez J."/>
            <person name="Henrissat B."/>
            <person name="Kuo A."/>
            <person name="Liang C."/>
            <person name="Lipzen A."/>
            <person name="Lutzoni F."/>
            <person name="Magnuson J."/>
            <person name="Mondo S."/>
            <person name="Nolan M."/>
            <person name="Ohm R."/>
            <person name="Pangilinan J."/>
            <person name="Park H.-J."/>
            <person name="Ramirez L."/>
            <person name="Alfaro M."/>
            <person name="Sun H."/>
            <person name="Tritt A."/>
            <person name="Yoshinaga Y."/>
            <person name="Zwiers L.-H."/>
            <person name="Turgeon B."/>
            <person name="Goodwin S."/>
            <person name="Spatafora J."/>
            <person name="Crous P."/>
            <person name="Grigoriev I."/>
        </authorList>
    </citation>
    <scope>NUCLEOTIDE SEQUENCE</scope>
    <source>
        <strain evidence="1">CBS 207.26</strain>
    </source>
</reference>
<evidence type="ECO:0000313" key="2">
    <source>
        <dbReference type="Proteomes" id="UP000800200"/>
    </source>
</evidence>
<keyword evidence="2" id="KW-1185">Reference proteome</keyword>
<organism evidence="1 2">
    <name type="scientific">Zopfia rhizophila CBS 207.26</name>
    <dbReference type="NCBI Taxonomy" id="1314779"/>
    <lineage>
        <taxon>Eukaryota</taxon>
        <taxon>Fungi</taxon>
        <taxon>Dikarya</taxon>
        <taxon>Ascomycota</taxon>
        <taxon>Pezizomycotina</taxon>
        <taxon>Dothideomycetes</taxon>
        <taxon>Dothideomycetes incertae sedis</taxon>
        <taxon>Zopfiaceae</taxon>
        <taxon>Zopfia</taxon>
    </lineage>
</organism>
<accession>A0A6A6DHU6</accession>
<evidence type="ECO:0000313" key="1">
    <source>
        <dbReference type="EMBL" id="KAF2179057.1"/>
    </source>
</evidence>
<protein>
    <submittedName>
        <fullName evidence="1">Uncharacterized protein</fullName>
    </submittedName>
</protein>